<dbReference type="OrthoDB" id="3268967at2759"/>
<keyword evidence="2" id="KW-0808">Transferase</keyword>
<dbReference type="EMBL" id="JAIZAY010000008">
    <property type="protein sequence ID" value="KAJ8037907.1"/>
    <property type="molecule type" value="Genomic_DNA"/>
</dbReference>
<evidence type="ECO:0008006" key="18">
    <source>
        <dbReference type="Google" id="ProtNLM"/>
    </source>
</evidence>
<keyword evidence="8" id="KW-0863">Zinc-finger</keyword>
<dbReference type="Pfam" id="PF00665">
    <property type="entry name" value="rve"/>
    <property type="match status" value="1"/>
</dbReference>
<dbReference type="InterPro" id="IPR001878">
    <property type="entry name" value="Znf_CCHC"/>
</dbReference>
<keyword evidence="11" id="KW-0812">Transmembrane</keyword>
<sequence length="1611" mass="184384">MYIKSFASIVLWYVNVTILFHVTVISSKLVLSVQTEYSRPMEIEKLVKVGKELGFSGEELKAFIDVERIRLKEERDEARRIRAEEREEEHRLLIEAQEYKLKSKELEVKEIELKLVQKEQEIKEKEFKMKDGNVEVESSASEGEGDTKQGTDKKGNIYTKAPKLPKFEDGKDNMDAYLTRFERYADSRKWKKKSWALNLSTLLTGKGLTVYYSLSAEEADNYEVLKSALLKSYELTEEGFRNKFNSSRPESKETASQFATRLTNYLQRWIDLSGTSKSFEGIMDLLIRDQFIHSCPKELSLYIRERQPKDVQSLVKLAEQYIDAHGGWFTRYNRNNRNREQSQSGDNPRQSQSSNLRGTESTVGRSATNLPSGRSNITCYVCGKRGHRARECRSRNTLAALIDGAQTSTSLGYNQAPPERIDQTIQVEYDNRDGPYYPLMSNQGQINSSTRPDQANGYNSIVYGQRQSPQAMTGSSDTVAFLKIEENDSHLLKASKKGFLALECGHKIPMLTAACQRSSHPNMPVEQGFVGKKVVQVLRDTGCSGAVVNKKFVEDSQYTGEEKMCVLIDGTVRRFPVAVIDVSTPYFTGKVSALCLNDPVFDLILGNIQGIKNLINVDFKGQSDEIKQNDLIHGEIIEKECISETTATVQTRNQRGQSAKAIKPLKVVLSDDRKVTPESVANFQQNDFTLKKIRELAKSGTKTPSKKAGYQTFNYENGIIFREYQSPNVNHGEPYRQLVVPLIYRKNVLKLAHESLFGGHQGIKKTKFKILTEFYWPGVGADVRRYCQSCDICQRTIPKGRITKVPLGDMPLMNSPFERVAVDLVGPLKPSTDRGHRYILVLMDYATRYPEAEALKTIETEVVAESLVNMFSYLGIPQEMITDQGSQFVSGLMKEVCRLLSIRKLSTTPYHAMCNGLVERYNGTLKQMLKKMCEEKPRDWDRYLKPLLFAYRETPNENTGFSPFELLFGRQVRGPMQLLKELWTGQCKETETKTTYQYVLELQNRLEETCKLAQENLKKAKQKQARYYNRKAKDRTFKVGDEVLLLIPNEENKLLMQWKGPFPIVEKLNSMNYKIDFGHRAKVFHANMLKRYYRRSERKPPNSKAESVLQISAVAIIEPEENESEMETYGNELLHLPRMQAKESVKDVNVNPGLDWDKQKEVRRLLGNFKEILTDIPGRTNLGKHEIRLIDSRPIKCAPYALPHAIKSEVEKDIENMLKMGIISQANSPYAFPLVALRKTDGTLRNCVDMRKLNQVTIFDAEPIPNQEEIFSQLSKDIYFTKIDLSKGYWQIPMEETSKQYTTFVTNSGLYQFNVMPFGLVNSGATFSRIMRILLKDLQNVHNYIDDILIHTSTWEEHLKTVKEVLKRLRSSNLTARPTKCFIGYEEIEFLGHVVGKGTIKPKEDKVQAVKQAKRPETKTQLRSFLGLVGFYRKFIPDFSTIALPLTNLTKKGEPNKLKWDDRHENAFRTLRRKVASYPILNLPDVSKEFVLRSDASTTAMGAVLLQETAGELFPVAYASKKFNKAQCAYSVTEKECLAIIWAVQKFQTYLYGKEFVIQTDHQPLSCIKRAKVANGRLLRWALMLQPYRYRIEIIKGSENIGADYLSRSEF</sequence>
<keyword evidence="11" id="KW-1133">Transmembrane helix</keyword>
<dbReference type="FunFam" id="3.10.20.370:FF:000001">
    <property type="entry name" value="Retrovirus-related Pol polyprotein from transposon 17.6-like protein"/>
    <property type="match status" value="1"/>
</dbReference>
<dbReference type="InterPro" id="IPR041588">
    <property type="entry name" value="Integrase_H2C2"/>
</dbReference>
<dbReference type="Pfam" id="PF17917">
    <property type="entry name" value="RT_RNaseH"/>
    <property type="match status" value="1"/>
</dbReference>
<reference evidence="16" key="1">
    <citation type="submission" date="2021-10" db="EMBL/GenBank/DDBJ databases">
        <title>Tropical sea cucumber genome reveals ecological adaptation and Cuvierian tubules defense mechanism.</title>
        <authorList>
            <person name="Chen T."/>
        </authorList>
    </citation>
    <scope>NUCLEOTIDE SEQUENCE</scope>
    <source>
        <strain evidence="16">Nanhai2018</strain>
        <tissue evidence="16">Muscle</tissue>
    </source>
</reference>
<dbReference type="PANTHER" id="PTHR37984:SF5">
    <property type="entry name" value="PROTEIN NYNRIN-LIKE"/>
    <property type="match status" value="1"/>
</dbReference>
<evidence type="ECO:0000256" key="7">
    <source>
        <dbReference type="ARBA" id="ARBA00022918"/>
    </source>
</evidence>
<feature type="region of interest" description="Disordered" evidence="10">
    <location>
        <begin position="337"/>
        <end position="370"/>
    </location>
</feature>
<evidence type="ECO:0000259" key="12">
    <source>
        <dbReference type="PROSITE" id="PS50158"/>
    </source>
</evidence>
<dbReference type="Gene3D" id="3.10.20.370">
    <property type="match status" value="1"/>
</dbReference>
<dbReference type="PROSITE" id="PS50994">
    <property type="entry name" value="INTEGRASE"/>
    <property type="match status" value="1"/>
</dbReference>
<dbReference type="Gene3D" id="1.10.340.70">
    <property type="match status" value="1"/>
</dbReference>
<dbReference type="InterPro" id="IPR043128">
    <property type="entry name" value="Rev_trsase/Diguanyl_cyclase"/>
</dbReference>
<keyword evidence="8" id="KW-0479">Metal-binding</keyword>
<evidence type="ECO:0000256" key="2">
    <source>
        <dbReference type="ARBA" id="ARBA00022679"/>
    </source>
</evidence>
<dbReference type="GO" id="GO:0006508">
    <property type="term" value="P:proteolysis"/>
    <property type="evidence" value="ECO:0007669"/>
    <property type="project" value="UniProtKB-KW"/>
</dbReference>
<dbReference type="Gene3D" id="4.10.60.10">
    <property type="entry name" value="Zinc finger, CCHC-type"/>
    <property type="match status" value="1"/>
</dbReference>
<dbReference type="PANTHER" id="PTHR37984">
    <property type="entry name" value="PROTEIN CBG26694"/>
    <property type="match status" value="1"/>
</dbReference>
<dbReference type="SUPFAM" id="SSF53098">
    <property type="entry name" value="Ribonuclease H-like"/>
    <property type="match status" value="1"/>
</dbReference>
<proteinExistence type="predicted"/>
<dbReference type="InterPro" id="IPR000477">
    <property type="entry name" value="RT_dom"/>
</dbReference>
<dbReference type="FunFam" id="3.10.10.10:FF:000007">
    <property type="entry name" value="Retrovirus-related Pol polyprotein from transposon 17.6-like Protein"/>
    <property type="match status" value="1"/>
</dbReference>
<dbReference type="InterPro" id="IPR001584">
    <property type="entry name" value="Integrase_cat-core"/>
</dbReference>
<keyword evidence="9" id="KW-0175">Coiled coil</keyword>
<evidence type="ECO:0000256" key="8">
    <source>
        <dbReference type="PROSITE-ProRule" id="PRU00047"/>
    </source>
</evidence>
<dbReference type="Pfam" id="PF00098">
    <property type="entry name" value="zf-CCHC"/>
    <property type="match status" value="1"/>
</dbReference>
<dbReference type="Gene3D" id="3.30.420.10">
    <property type="entry name" value="Ribonuclease H-like superfamily/Ribonuclease H"/>
    <property type="match status" value="1"/>
</dbReference>
<dbReference type="GO" id="GO:0003676">
    <property type="term" value="F:nucleic acid binding"/>
    <property type="evidence" value="ECO:0007669"/>
    <property type="project" value="InterPro"/>
</dbReference>
<dbReference type="GO" id="GO:0004519">
    <property type="term" value="F:endonuclease activity"/>
    <property type="evidence" value="ECO:0007669"/>
    <property type="project" value="UniProtKB-KW"/>
</dbReference>
<evidence type="ECO:0000259" key="14">
    <source>
        <dbReference type="PROSITE" id="PS50878"/>
    </source>
</evidence>
<evidence type="ECO:0000256" key="11">
    <source>
        <dbReference type="SAM" id="Phobius"/>
    </source>
</evidence>
<feature type="coiled-coil region" evidence="9">
    <location>
        <begin position="1003"/>
        <end position="1030"/>
    </location>
</feature>
<evidence type="ECO:0000256" key="3">
    <source>
        <dbReference type="ARBA" id="ARBA00022695"/>
    </source>
</evidence>
<comment type="caution">
    <text evidence="16">The sequence shown here is derived from an EMBL/GenBank/DDBJ whole genome shotgun (WGS) entry which is preliminary data.</text>
</comment>
<dbReference type="InterPro" id="IPR036397">
    <property type="entry name" value="RNaseH_sf"/>
</dbReference>
<dbReference type="Gene3D" id="3.30.70.270">
    <property type="match status" value="2"/>
</dbReference>
<evidence type="ECO:0000259" key="13">
    <source>
        <dbReference type="PROSITE" id="PS50804"/>
    </source>
</evidence>
<dbReference type="InterPro" id="IPR012337">
    <property type="entry name" value="RNaseH-like_sf"/>
</dbReference>
<dbReference type="InterPro" id="IPR041373">
    <property type="entry name" value="RT_RNaseH"/>
</dbReference>
<keyword evidence="8" id="KW-0862">Zinc</keyword>
<dbReference type="PROSITE" id="PS50878">
    <property type="entry name" value="RT_POL"/>
    <property type="match status" value="1"/>
</dbReference>
<dbReference type="Gene3D" id="1.10.4020.10">
    <property type="entry name" value="DNA breaking-rejoining enzymes"/>
    <property type="match status" value="1"/>
</dbReference>
<dbReference type="FunFam" id="3.30.70.270:FF:000020">
    <property type="entry name" value="Transposon Tf2-6 polyprotein-like Protein"/>
    <property type="match status" value="1"/>
</dbReference>
<feature type="transmembrane region" description="Helical" evidence="11">
    <location>
        <begin position="6"/>
        <end position="31"/>
    </location>
</feature>
<feature type="compositionally biased region" description="Polar residues" evidence="10">
    <location>
        <begin position="341"/>
        <end position="370"/>
    </location>
</feature>
<accession>A0A9Q1C3G5</accession>
<feature type="domain" description="Reverse transcriptase" evidence="14">
    <location>
        <begin position="1218"/>
        <end position="1395"/>
    </location>
</feature>
<evidence type="ECO:0000256" key="9">
    <source>
        <dbReference type="SAM" id="Coils"/>
    </source>
</evidence>
<dbReference type="CDD" id="cd01647">
    <property type="entry name" value="RT_LTR"/>
    <property type="match status" value="1"/>
</dbReference>
<gene>
    <name evidence="16" type="ORF">HOLleu_18849</name>
</gene>
<dbReference type="PROSITE" id="PS50158">
    <property type="entry name" value="ZF_CCHC"/>
    <property type="match status" value="1"/>
</dbReference>
<dbReference type="InterPro" id="IPR050951">
    <property type="entry name" value="Retrovirus_Pol_polyprotein"/>
</dbReference>
<evidence type="ECO:0000256" key="6">
    <source>
        <dbReference type="ARBA" id="ARBA00022801"/>
    </source>
</evidence>
<dbReference type="Pfam" id="PF02023">
    <property type="entry name" value="SCAN"/>
    <property type="match status" value="1"/>
</dbReference>
<dbReference type="Pfam" id="PF00078">
    <property type="entry name" value="RVT_1"/>
    <property type="match status" value="1"/>
</dbReference>
<dbReference type="PROSITE" id="PS50804">
    <property type="entry name" value="SCAN_BOX"/>
    <property type="match status" value="1"/>
</dbReference>
<dbReference type="GO" id="GO:0008270">
    <property type="term" value="F:zinc ion binding"/>
    <property type="evidence" value="ECO:0007669"/>
    <property type="project" value="UniProtKB-KW"/>
</dbReference>
<feature type="coiled-coil region" evidence="9">
    <location>
        <begin position="64"/>
        <end position="128"/>
    </location>
</feature>
<keyword evidence="4" id="KW-0540">Nuclease</keyword>
<dbReference type="SUPFAM" id="SSF47353">
    <property type="entry name" value="Retrovirus capsid dimerization domain-like"/>
    <property type="match status" value="1"/>
</dbReference>
<keyword evidence="3" id="KW-0548">Nucleotidyltransferase</keyword>
<dbReference type="InterPro" id="IPR036875">
    <property type="entry name" value="Znf_CCHC_sf"/>
</dbReference>
<keyword evidence="5" id="KW-0255">Endonuclease</keyword>
<feature type="compositionally biased region" description="Basic and acidic residues" evidence="10">
    <location>
        <begin position="145"/>
        <end position="155"/>
    </location>
</feature>
<keyword evidence="11" id="KW-0472">Membrane</keyword>
<feature type="region of interest" description="Disordered" evidence="10">
    <location>
        <begin position="133"/>
        <end position="159"/>
    </location>
</feature>
<dbReference type="InterPro" id="IPR043502">
    <property type="entry name" value="DNA/RNA_pol_sf"/>
</dbReference>
<dbReference type="Proteomes" id="UP001152320">
    <property type="component" value="Chromosome 8"/>
</dbReference>
<evidence type="ECO:0000313" key="16">
    <source>
        <dbReference type="EMBL" id="KAJ8037907.1"/>
    </source>
</evidence>
<keyword evidence="7" id="KW-0695">RNA-directed DNA polymerase</keyword>
<evidence type="ECO:0000256" key="1">
    <source>
        <dbReference type="ARBA" id="ARBA00022670"/>
    </source>
</evidence>
<keyword evidence="17" id="KW-1185">Reference proteome</keyword>
<organism evidence="16 17">
    <name type="scientific">Holothuria leucospilota</name>
    <name type="common">Black long sea cucumber</name>
    <name type="synonym">Mertensiothuria leucospilota</name>
    <dbReference type="NCBI Taxonomy" id="206669"/>
    <lineage>
        <taxon>Eukaryota</taxon>
        <taxon>Metazoa</taxon>
        <taxon>Echinodermata</taxon>
        <taxon>Eleutherozoa</taxon>
        <taxon>Echinozoa</taxon>
        <taxon>Holothuroidea</taxon>
        <taxon>Aspidochirotacea</taxon>
        <taxon>Aspidochirotida</taxon>
        <taxon>Holothuriidae</taxon>
        <taxon>Holothuria</taxon>
    </lineage>
</organism>
<dbReference type="InterPro" id="IPR038269">
    <property type="entry name" value="SCAN_sf"/>
</dbReference>
<protein>
    <recommendedName>
        <fullName evidence="18">Reverse transcriptase</fullName>
    </recommendedName>
</protein>
<feature type="domain" description="SCAN box" evidence="13">
    <location>
        <begin position="241"/>
        <end position="319"/>
    </location>
</feature>
<dbReference type="GO" id="GO:0015074">
    <property type="term" value="P:DNA integration"/>
    <property type="evidence" value="ECO:0007669"/>
    <property type="project" value="InterPro"/>
</dbReference>
<evidence type="ECO:0000256" key="10">
    <source>
        <dbReference type="SAM" id="MobiDB-lite"/>
    </source>
</evidence>
<keyword evidence="6" id="KW-0378">Hydrolase</keyword>
<dbReference type="Gene3D" id="3.10.10.10">
    <property type="entry name" value="HIV Type 1 Reverse Transcriptase, subunit A, domain 1"/>
    <property type="match status" value="1"/>
</dbReference>
<dbReference type="SMART" id="SM00343">
    <property type="entry name" value="ZnF_C2HC"/>
    <property type="match status" value="1"/>
</dbReference>
<dbReference type="SUPFAM" id="SSF57756">
    <property type="entry name" value="Retrovirus zinc finger-like domains"/>
    <property type="match status" value="1"/>
</dbReference>
<dbReference type="FunFam" id="1.10.340.70:FF:000001">
    <property type="entry name" value="Retrovirus-related Pol polyprotein from transposon gypsy-like Protein"/>
    <property type="match status" value="1"/>
</dbReference>
<dbReference type="FunFam" id="3.30.420.10:FF:000032">
    <property type="entry name" value="Retrovirus-related Pol polyprotein from transposon 297-like Protein"/>
    <property type="match status" value="1"/>
</dbReference>
<dbReference type="SUPFAM" id="SSF56672">
    <property type="entry name" value="DNA/RNA polymerases"/>
    <property type="match status" value="1"/>
</dbReference>
<dbReference type="CDD" id="cd09274">
    <property type="entry name" value="RNase_HI_RT_Ty3"/>
    <property type="match status" value="1"/>
</dbReference>
<dbReference type="GO" id="GO:0003964">
    <property type="term" value="F:RNA-directed DNA polymerase activity"/>
    <property type="evidence" value="ECO:0007669"/>
    <property type="project" value="UniProtKB-KW"/>
</dbReference>
<dbReference type="InterPro" id="IPR003309">
    <property type="entry name" value="SCAN_dom"/>
</dbReference>
<keyword evidence="1" id="KW-0645">Protease</keyword>
<feature type="domain" description="CCHC-type" evidence="12">
    <location>
        <begin position="379"/>
        <end position="394"/>
    </location>
</feature>
<feature type="domain" description="Integrase catalytic" evidence="15">
    <location>
        <begin position="812"/>
        <end position="971"/>
    </location>
</feature>
<evidence type="ECO:0000256" key="4">
    <source>
        <dbReference type="ARBA" id="ARBA00022722"/>
    </source>
</evidence>
<evidence type="ECO:0000256" key="5">
    <source>
        <dbReference type="ARBA" id="ARBA00022759"/>
    </source>
</evidence>
<dbReference type="Pfam" id="PF17921">
    <property type="entry name" value="Integrase_H2C2"/>
    <property type="match status" value="1"/>
</dbReference>
<evidence type="ECO:0000259" key="15">
    <source>
        <dbReference type="PROSITE" id="PS50994"/>
    </source>
</evidence>
<evidence type="ECO:0000313" key="17">
    <source>
        <dbReference type="Proteomes" id="UP001152320"/>
    </source>
</evidence>
<dbReference type="GO" id="GO:0008233">
    <property type="term" value="F:peptidase activity"/>
    <property type="evidence" value="ECO:0007669"/>
    <property type="project" value="UniProtKB-KW"/>
</dbReference>
<name>A0A9Q1C3G5_HOLLE</name>